<dbReference type="Proteomes" id="UP001590951">
    <property type="component" value="Unassembled WGS sequence"/>
</dbReference>
<evidence type="ECO:0000313" key="2">
    <source>
        <dbReference type="EMBL" id="KAL2049360.1"/>
    </source>
</evidence>
<proteinExistence type="predicted"/>
<keyword evidence="3" id="KW-1185">Reference proteome</keyword>
<feature type="compositionally biased region" description="Basic and acidic residues" evidence="1">
    <location>
        <begin position="83"/>
        <end position="101"/>
    </location>
</feature>
<comment type="caution">
    <text evidence="2">The sequence shown here is derived from an EMBL/GenBank/DDBJ whole genome shotgun (WGS) entry which is preliminary data.</text>
</comment>
<dbReference type="EMBL" id="JBHFEH010000065">
    <property type="protein sequence ID" value="KAL2049360.1"/>
    <property type="molecule type" value="Genomic_DNA"/>
</dbReference>
<feature type="region of interest" description="Disordered" evidence="1">
    <location>
        <begin position="155"/>
        <end position="174"/>
    </location>
</feature>
<feature type="compositionally biased region" description="Low complexity" evidence="1">
    <location>
        <begin position="7"/>
        <end position="17"/>
    </location>
</feature>
<reference evidence="2 3" key="1">
    <citation type="submission" date="2024-09" db="EMBL/GenBank/DDBJ databases">
        <title>Rethinking Asexuality: The Enigmatic Case of Functional Sexual Genes in Lepraria (Stereocaulaceae).</title>
        <authorList>
            <person name="Doellman M."/>
            <person name="Sun Y."/>
            <person name="Barcenas-Pena A."/>
            <person name="Lumbsch H.T."/>
            <person name="Grewe F."/>
        </authorList>
    </citation>
    <scope>NUCLEOTIDE SEQUENCE [LARGE SCALE GENOMIC DNA]</scope>
    <source>
        <strain evidence="2 3">Grewe 0041</strain>
    </source>
</reference>
<protein>
    <recommendedName>
        <fullName evidence="4">Prolactin receptor</fullName>
    </recommendedName>
</protein>
<evidence type="ECO:0000256" key="1">
    <source>
        <dbReference type="SAM" id="MobiDB-lite"/>
    </source>
</evidence>
<sequence>MSKASKESSVSDEISSTSHKEPSLKMKTSIPDGLNGSGQQPSLEPRTALEPSNIPEIKRQNLEQRNLQETPKGAPHRVTTPEMGRRLYLDDPIPKQRKDDPDAVWVNEDPRYSYHSEVVPSSYVSNRDTEAPPGILGAAGHSTWRSPACAGNVYGEGDRDLIAPSESQAGRERK</sequence>
<name>A0ABR4AV45_9LECA</name>
<evidence type="ECO:0000313" key="3">
    <source>
        <dbReference type="Proteomes" id="UP001590951"/>
    </source>
</evidence>
<organism evidence="2 3">
    <name type="scientific">Lepraria finkii</name>
    <dbReference type="NCBI Taxonomy" id="1340010"/>
    <lineage>
        <taxon>Eukaryota</taxon>
        <taxon>Fungi</taxon>
        <taxon>Dikarya</taxon>
        <taxon>Ascomycota</taxon>
        <taxon>Pezizomycotina</taxon>
        <taxon>Lecanoromycetes</taxon>
        <taxon>OSLEUM clade</taxon>
        <taxon>Lecanoromycetidae</taxon>
        <taxon>Lecanorales</taxon>
        <taxon>Lecanorineae</taxon>
        <taxon>Stereocaulaceae</taxon>
        <taxon>Lepraria</taxon>
    </lineage>
</organism>
<evidence type="ECO:0008006" key="4">
    <source>
        <dbReference type="Google" id="ProtNLM"/>
    </source>
</evidence>
<accession>A0ABR4AV45</accession>
<gene>
    <name evidence="2" type="ORF">ABVK25_010370</name>
</gene>
<feature type="region of interest" description="Disordered" evidence="1">
    <location>
        <begin position="1"/>
        <end position="103"/>
    </location>
</feature>